<name>A0ABC8TJB4_9AQUA</name>
<feature type="non-terminal residue" evidence="2">
    <location>
        <position position="1"/>
    </location>
</feature>
<dbReference type="PANTHER" id="PTHR13734:SF5">
    <property type="entry name" value="CCA TRNA NUCLEOTIDYLTRANSFERASE, MITOCHONDRIAL"/>
    <property type="match status" value="1"/>
</dbReference>
<evidence type="ECO:0000313" key="3">
    <source>
        <dbReference type="Proteomes" id="UP001642360"/>
    </source>
</evidence>
<reference evidence="2 3" key="1">
    <citation type="submission" date="2024-02" db="EMBL/GenBank/DDBJ databases">
        <authorList>
            <person name="Vignale AGUSTIN F."/>
            <person name="Sosa J E."/>
            <person name="Modenutti C."/>
        </authorList>
    </citation>
    <scope>NUCLEOTIDE SEQUENCE [LARGE SCALE GENOMIC DNA]</scope>
</reference>
<dbReference type="PANTHER" id="PTHR13734">
    <property type="entry name" value="TRNA-NUCLEOTIDYLTRANSFERASE"/>
    <property type="match status" value="1"/>
</dbReference>
<comment type="caution">
    <text evidence="2">The sequence shown here is derived from an EMBL/GenBank/DDBJ whole genome shotgun (WGS) entry which is preliminary data.</text>
</comment>
<dbReference type="AlphaFoldDB" id="A0ABC8TJB4"/>
<dbReference type="GO" id="GO:0003723">
    <property type="term" value="F:RNA binding"/>
    <property type="evidence" value="ECO:0007669"/>
    <property type="project" value="UniProtKB-KW"/>
</dbReference>
<evidence type="ECO:0000313" key="2">
    <source>
        <dbReference type="EMBL" id="CAK9169535.1"/>
    </source>
</evidence>
<accession>A0ABC8TJB4</accession>
<keyword evidence="3" id="KW-1185">Reference proteome</keyword>
<protein>
    <submittedName>
        <fullName evidence="2">Uncharacterized protein</fullName>
    </submittedName>
</protein>
<keyword evidence="1" id="KW-0694">RNA-binding</keyword>
<dbReference type="EMBL" id="CAUOFW020005307">
    <property type="protein sequence ID" value="CAK9169535.1"/>
    <property type="molecule type" value="Genomic_DNA"/>
</dbReference>
<organism evidence="2 3">
    <name type="scientific">Ilex paraguariensis</name>
    <name type="common">yerba mate</name>
    <dbReference type="NCBI Taxonomy" id="185542"/>
    <lineage>
        <taxon>Eukaryota</taxon>
        <taxon>Viridiplantae</taxon>
        <taxon>Streptophyta</taxon>
        <taxon>Embryophyta</taxon>
        <taxon>Tracheophyta</taxon>
        <taxon>Spermatophyta</taxon>
        <taxon>Magnoliopsida</taxon>
        <taxon>eudicotyledons</taxon>
        <taxon>Gunneridae</taxon>
        <taxon>Pentapetalae</taxon>
        <taxon>asterids</taxon>
        <taxon>campanulids</taxon>
        <taxon>Aquifoliales</taxon>
        <taxon>Aquifoliaceae</taxon>
        <taxon>Ilex</taxon>
    </lineage>
</organism>
<proteinExistence type="predicted"/>
<gene>
    <name evidence="2" type="ORF">ILEXP_LOCUS38988</name>
</gene>
<evidence type="ECO:0000256" key="1">
    <source>
        <dbReference type="ARBA" id="ARBA00022884"/>
    </source>
</evidence>
<sequence>LLGKDSDDIDIALDNMLGREFCEKVNGYLSSNGEETHGIGVIQWYTPYSSLLHCNKII</sequence>
<dbReference type="Proteomes" id="UP001642360">
    <property type="component" value="Unassembled WGS sequence"/>
</dbReference>